<comment type="caution">
    <text evidence="2">The sequence shown here is derived from an EMBL/GenBank/DDBJ whole genome shotgun (WGS) entry which is preliminary data.</text>
</comment>
<sequence length="122" mass="13341">MADLASQLAETTSMWARLVAPLAEWTVKAIASTTKAGRRTPATRLTQNHKREMRGGNPFVASKKPMTLQNVSSDCGIPIINANEKCRGCSVEESKQRLTKVATEGRVVSHSSVHKLSGPRRR</sequence>
<evidence type="ECO:0000313" key="3">
    <source>
        <dbReference type="Proteomes" id="UP000535182"/>
    </source>
</evidence>
<dbReference type="AlphaFoldDB" id="A0A9X0U5M6"/>
<proteinExistence type="predicted"/>
<name>A0A9X0U5M6_9BACT</name>
<feature type="region of interest" description="Disordered" evidence="1">
    <location>
        <begin position="102"/>
        <end position="122"/>
    </location>
</feature>
<feature type="region of interest" description="Disordered" evidence="1">
    <location>
        <begin position="34"/>
        <end position="65"/>
    </location>
</feature>
<keyword evidence="3" id="KW-1185">Reference proteome</keyword>
<dbReference type="Proteomes" id="UP000535182">
    <property type="component" value="Unassembled WGS sequence"/>
</dbReference>
<dbReference type="EMBL" id="JACHEB010000011">
    <property type="protein sequence ID" value="MBB5330681.1"/>
    <property type="molecule type" value="Genomic_DNA"/>
</dbReference>
<reference evidence="2 3" key="1">
    <citation type="submission" date="2020-08" db="EMBL/GenBank/DDBJ databases">
        <title>Genomic Encyclopedia of Type Strains, Phase IV (KMG-V): Genome sequencing to study the core and pangenomes of soil and plant-associated prokaryotes.</title>
        <authorList>
            <person name="Whitman W."/>
        </authorList>
    </citation>
    <scope>NUCLEOTIDE SEQUENCE [LARGE SCALE GENOMIC DNA]</scope>
    <source>
        <strain evidence="2 3">X5P2</strain>
    </source>
</reference>
<accession>A0A9X0U5M6</accession>
<organism evidence="2 3">
    <name type="scientific">Tunturiibacter gelidiferens</name>
    <dbReference type="NCBI Taxonomy" id="3069689"/>
    <lineage>
        <taxon>Bacteria</taxon>
        <taxon>Pseudomonadati</taxon>
        <taxon>Acidobacteriota</taxon>
        <taxon>Terriglobia</taxon>
        <taxon>Terriglobales</taxon>
        <taxon>Acidobacteriaceae</taxon>
        <taxon>Tunturiibacter</taxon>
    </lineage>
</organism>
<evidence type="ECO:0000313" key="2">
    <source>
        <dbReference type="EMBL" id="MBB5330681.1"/>
    </source>
</evidence>
<evidence type="ECO:0000256" key="1">
    <source>
        <dbReference type="SAM" id="MobiDB-lite"/>
    </source>
</evidence>
<gene>
    <name evidence="2" type="ORF">HDF14_004317</name>
</gene>
<protein>
    <submittedName>
        <fullName evidence="2">Uncharacterized protein</fullName>
    </submittedName>
</protein>